<evidence type="ECO:0000256" key="1">
    <source>
        <dbReference type="ARBA" id="ARBA00004141"/>
    </source>
</evidence>
<keyword evidence="14" id="KW-1185">Reference proteome</keyword>
<comment type="subcellular location">
    <subcellularLocation>
        <location evidence="1">Membrane</location>
        <topology evidence="1">Multi-pass membrane protein</topology>
    </subcellularLocation>
</comment>
<evidence type="ECO:0000256" key="3">
    <source>
        <dbReference type="ARBA" id="ARBA00022461"/>
    </source>
</evidence>
<evidence type="ECO:0000256" key="5">
    <source>
        <dbReference type="ARBA" id="ARBA00022989"/>
    </source>
</evidence>
<evidence type="ECO:0000313" key="13">
    <source>
        <dbReference type="EMBL" id="KAK3784827.1"/>
    </source>
</evidence>
<gene>
    <name evidence="13" type="ORF">RRG08_056786</name>
</gene>
<dbReference type="AlphaFoldDB" id="A0AAE1ADS6"/>
<proteinExistence type="inferred from homology"/>
<keyword evidence="9 11" id="KW-0739">Sodium transport</keyword>
<organism evidence="13 14">
    <name type="scientific">Elysia crispata</name>
    <name type="common">lettuce slug</name>
    <dbReference type="NCBI Taxonomy" id="231223"/>
    <lineage>
        <taxon>Eukaryota</taxon>
        <taxon>Metazoa</taxon>
        <taxon>Spiralia</taxon>
        <taxon>Lophotrochozoa</taxon>
        <taxon>Mollusca</taxon>
        <taxon>Gastropoda</taxon>
        <taxon>Heterobranchia</taxon>
        <taxon>Euthyneura</taxon>
        <taxon>Panpulmonata</taxon>
        <taxon>Sacoglossa</taxon>
        <taxon>Placobranchoidea</taxon>
        <taxon>Plakobranchidae</taxon>
        <taxon>Elysia</taxon>
    </lineage>
</organism>
<evidence type="ECO:0000256" key="10">
    <source>
        <dbReference type="ARBA" id="ARBA00023303"/>
    </source>
</evidence>
<keyword evidence="10 11" id="KW-0407">Ion channel</keyword>
<keyword evidence="5 12" id="KW-1133">Transmembrane helix</keyword>
<keyword evidence="6" id="KW-0915">Sodium</keyword>
<comment type="caution">
    <text evidence="13">The sequence shown here is derived from an EMBL/GenBank/DDBJ whole genome shotgun (WGS) entry which is preliminary data.</text>
</comment>
<evidence type="ECO:0000256" key="9">
    <source>
        <dbReference type="ARBA" id="ARBA00023201"/>
    </source>
</evidence>
<dbReference type="PRINTS" id="PR01078">
    <property type="entry name" value="AMINACHANNEL"/>
</dbReference>
<name>A0AAE1ADS6_9GAST</name>
<evidence type="ECO:0000256" key="12">
    <source>
        <dbReference type="SAM" id="Phobius"/>
    </source>
</evidence>
<evidence type="ECO:0000256" key="11">
    <source>
        <dbReference type="RuleBase" id="RU000679"/>
    </source>
</evidence>
<dbReference type="Gene3D" id="1.10.287.770">
    <property type="entry name" value="YojJ-like"/>
    <property type="match status" value="1"/>
</dbReference>
<dbReference type="GO" id="GO:0015280">
    <property type="term" value="F:ligand-gated sodium channel activity"/>
    <property type="evidence" value="ECO:0007669"/>
    <property type="project" value="TreeGrafter"/>
</dbReference>
<keyword evidence="7 11" id="KW-0406">Ion transport</keyword>
<keyword evidence="4 11" id="KW-0812">Transmembrane</keyword>
<keyword evidence="8 12" id="KW-0472">Membrane</keyword>
<accession>A0AAE1ADS6</accession>
<dbReference type="Proteomes" id="UP001283361">
    <property type="component" value="Unassembled WGS sequence"/>
</dbReference>
<evidence type="ECO:0000256" key="4">
    <source>
        <dbReference type="ARBA" id="ARBA00022692"/>
    </source>
</evidence>
<evidence type="ECO:0000256" key="7">
    <source>
        <dbReference type="ARBA" id="ARBA00023065"/>
    </source>
</evidence>
<evidence type="ECO:0000313" key="14">
    <source>
        <dbReference type="Proteomes" id="UP001283361"/>
    </source>
</evidence>
<sequence>MLRRLHAKKLRVHWIQRYRQCRVCSAQEYLTCYVPISSKFSQANILACDCREKCETTSYETEVFYADFATRFIKETAIRDNNMHMSDVKTSAIELTIFYKSLTVETLEQQPAISTADVFGKLDGQMGLFLGVSLLSCIEILELFFLLILNYLRACKRYLTCKVKSEESMTP</sequence>
<dbReference type="InterPro" id="IPR001873">
    <property type="entry name" value="ENaC"/>
</dbReference>
<evidence type="ECO:0000256" key="8">
    <source>
        <dbReference type="ARBA" id="ARBA00023136"/>
    </source>
</evidence>
<evidence type="ECO:0000256" key="6">
    <source>
        <dbReference type="ARBA" id="ARBA00023053"/>
    </source>
</evidence>
<keyword evidence="3 11" id="KW-0894">Sodium channel</keyword>
<evidence type="ECO:0000256" key="2">
    <source>
        <dbReference type="ARBA" id="ARBA00022448"/>
    </source>
</evidence>
<dbReference type="Pfam" id="PF00858">
    <property type="entry name" value="ASC"/>
    <property type="match status" value="1"/>
</dbReference>
<dbReference type="GO" id="GO:0005886">
    <property type="term" value="C:plasma membrane"/>
    <property type="evidence" value="ECO:0007669"/>
    <property type="project" value="TreeGrafter"/>
</dbReference>
<comment type="similarity">
    <text evidence="11">Belongs to the amiloride-sensitive sodium channel (TC 1.A.6) family.</text>
</comment>
<protein>
    <submittedName>
        <fullName evidence="13">Uncharacterized protein</fullName>
    </submittedName>
</protein>
<dbReference type="PANTHER" id="PTHR11690">
    <property type="entry name" value="AMILORIDE-SENSITIVE SODIUM CHANNEL-RELATED"/>
    <property type="match status" value="1"/>
</dbReference>
<keyword evidence="2 11" id="KW-0813">Transport</keyword>
<dbReference type="EMBL" id="JAWDGP010002185">
    <property type="protein sequence ID" value="KAK3784827.1"/>
    <property type="molecule type" value="Genomic_DNA"/>
</dbReference>
<reference evidence="13" key="1">
    <citation type="journal article" date="2023" name="G3 (Bethesda)">
        <title>A reference genome for the long-term kleptoplast-retaining sea slug Elysia crispata morphotype clarki.</title>
        <authorList>
            <person name="Eastman K.E."/>
            <person name="Pendleton A.L."/>
            <person name="Shaikh M.A."/>
            <person name="Suttiyut T."/>
            <person name="Ogas R."/>
            <person name="Tomko P."/>
            <person name="Gavelis G."/>
            <person name="Widhalm J.R."/>
            <person name="Wisecaver J.H."/>
        </authorList>
    </citation>
    <scope>NUCLEOTIDE SEQUENCE</scope>
    <source>
        <strain evidence="13">ECLA1</strain>
    </source>
</reference>
<feature type="transmembrane region" description="Helical" evidence="12">
    <location>
        <begin position="128"/>
        <end position="152"/>
    </location>
</feature>